<accession>A0A7L2A8S4</accession>
<name>A0A7L2A8S4_9GRUI</name>
<proteinExistence type="predicted"/>
<dbReference type="Pfam" id="PF14908">
    <property type="entry name" value="HU-CCDC81_euk_1"/>
    <property type="match status" value="1"/>
</dbReference>
<evidence type="ECO:0000259" key="1">
    <source>
        <dbReference type="Pfam" id="PF14908"/>
    </source>
</evidence>
<evidence type="ECO:0000313" key="4">
    <source>
        <dbReference type="Proteomes" id="UP000590868"/>
    </source>
</evidence>
<comment type="caution">
    <text evidence="3">The sequence shown here is derived from an EMBL/GenBank/DDBJ whole genome shotgun (WGS) entry which is preliminary data.</text>
</comment>
<feature type="non-terminal residue" evidence="3">
    <location>
        <position position="1"/>
    </location>
</feature>
<dbReference type="PANTHER" id="PTHR14362">
    <property type="entry name" value="COILED-COIL DOMAIN-CONTAINING PROTEIN 81"/>
    <property type="match status" value="1"/>
</dbReference>
<evidence type="ECO:0000259" key="2">
    <source>
        <dbReference type="Pfam" id="PF18289"/>
    </source>
</evidence>
<dbReference type="Proteomes" id="UP000590868">
    <property type="component" value="Unassembled WGS sequence"/>
</dbReference>
<dbReference type="EMBL" id="VXBZ01000164">
    <property type="protein sequence ID" value="NXP43555.1"/>
    <property type="molecule type" value="Genomic_DNA"/>
</dbReference>
<evidence type="ECO:0000313" key="3">
    <source>
        <dbReference type="EMBL" id="NXP43555.1"/>
    </source>
</evidence>
<dbReference type="InterPro" id="IPR028034">
    <property type="entry name" value="HU-CCDC81"/>
</dbReference>
<sequence>KIMKYLLLNPLKPEDLPTLKELSTTEICTVWASASRYIQRQLLEKRAVDIQVGRFVLIPAFATVGEGKVLLVHRPVFQPCRFLKKLYKLKCDKTKIPDNTEFVPLDYGQIAADIRFCQETVERCIDETLLFFADALRGNKEVEFSF</sequence>
<feature type="domain" description="CCDC81 HU" evidence="1">
    <location>
        <begin position="12"/>
        <end position="90"/>
    </location>
</feature>
<dbReference type="GO" id="GO:0005815">
    <property type="term" value="C:microtubule organizing center"/>
    <property type="evidence" value="ECO:0007669"/>
    <property type="project" value="TreeGrafter"/>
</dbReference>
<dbReference type="OrthoDB" id="125906at2759"/>
<protein>
    <submittedName>
        <fullName evidence="3">CCD81 protein</fullName>
    </submittedName>
</protein>
<dbReference type="PANTHER" id="PTHR14362:SF2">
    <property type="entry name" value="COILED-COIL DOMAIN-CONTAINING PROTEIN 81"/>
    <property type="match status" value="1"/>
</dbReference>
<organism evidence="3 4">
    <name type="scientific">Heliornis fulica</name>
    <name type="common">sungrebe</name>
    <dbReference type="NCBI Taxonomy" id="54369"/>
    <lineage>
        <taxon>Eukaryota</taxon>
        <taxon>Metazoa</taxon>
        <taxon>Chordata</taxon>
        <taxon>Craniata</taxon>
        <taxon>Vertebrata</taxon>
        <taxon>Euteleostomi</taxon>
        <taxon>Archelosauria</taxon>
        <taxon>Archosauria</taxon>
        <taxon>Dinosauria</taxon>
        <taxon>Saurischia</taxon>
        <taxon>Theropoda</taxon>
        <taxon>Coelurosauria</taxon>
        <taxon>Aves</taxon>
        <taxon>Neognathae</taxon>
        <taxon>Neoaves</taxon>
        <taxon>Gruiformes</taxon>
        <taxon>Heliornithidae</taxon>
        <taxon>Heliornis</taxon>
    </lineage>
</organism>
<gene>
    <name evidence="3" type="primary">Ccdc81_0</name>
    <name evidence="3" type="ORF">HELFUL_R13962</name>
</gene>
<keyword evidence="4" id="KW-1185">Reference proteome</keyword>
<feature type="domain" description="CCDC81 HU" evidence="2">
    <location>
        <begin position="103"/>
        <end position="146"/>
    </location>
</feature>
<dbReference type="InterPro" id="IPR026295">
    <property type="entry name" value="CCD81"/>
</dbReference>
<feature type="non-terminal residue" evidence="3">
    <location>
        <position position="146"/>
    </location>
</feature>
<dbReference type="AlphaFoldDB" id="A0A7L2A8S4"/>
<reference evidence="3 4" key="1">
    <citation type="submission" date="2019-09" db="EMBL/GenBank/DDBJ databases">
        <title>Bird 10,000 Genomes (B10K) Project - Family phase.</title>
        <authorList>
            <person name="Zhang G."/>
        </authorList>
    </citation>
    <scope>NUCLEOTIDE SEQUENCE [LARGE SCALE GENOMIC DNA]</scope>
    <source>
        <strain evidence="3">B10K-DU-001-55</strain>
        <tissue evidence="3">Muscle</tissue>
    </source>
</reference>
<dbReference type="Pfam" id="PF18289">
    <property type="entry name" value="HU-CCDC81_euk_2"/>
    <property type="match status" value="1"/>
</dbReference>
<dbReference type="InterPro" id="IPR040673">
    <property type="entry name" value="CCDC81_HU_dom_2"/>
</dbReference>